<dbReference type="Gene3D" id="3.40.50.300">
    <property type="entry name" value="P-loop containing nucleotide triphosphate hydrolases"/>
    <property type="match status" value="4"/>
</dbReference>
<comment type="catalytic activity">
    <reaction evidence="11">
        <text>Couples ATP hydrolysis with the unwinding of duplex DNA by translocating in the 3'-5' direction.</text>
        <dbReference type="EC" id="5.6.2.4"/>
    </reaction>
</comment>
<evidence type="ECO:0000256" key="10">
    <source>
        <dbReference type="ARBA" id="ARBA00023235"/>
    </source>
</evidence>
<evidence type="ECO:0000256" key="9">
    <source>
        <dbReference type="ARBA" id="ARBA00023204"/>
    </source>
</evidence>
<evidence type="ECO:0000256" key="12">
    <source>
        <dbReference type="ARBA" id="ARBA00034808"/>
    </source>
</evidence>
<dbReference type="GO" id="GO:0005524">
    <property type="term" value="F:ATP binding"/>
    <property type="evidence" value="ECO:0007669"/>
    <property type="project" value="UniProtKB-UniRule"/>
</dbReference>
<evidence type="ECO:0000259" key="16">
    <source>
        <dbReference type="PROSITE" id="PS51198"/>
    </source>
</evidence>
<dbReference type="InterPro" id="IPR027417">
    <property type="entry name" value="P-loop_NTPase"/>
</dbReference>
<feature type="binding site" evidence="14">
    <location>
        <begin position="39"/>
        <end position="46"/>
    </location>
    <ligand>
        <name>ATP</name>
        <dbReference type="ChEBI" id="CHEBI:30616"/>
    </ligand>
</feature>
<keyword evidence="2 14" id="KW-0547">Nucleotide-binding</keyword>
<dbReference type="GO" id="GO:0000725">
    <property type="term" value="P:recombinational repair"/>
    <property type="evidence" value="ECO:0007669"/>
    <property type="project" value="TreeGrafter"/>
</dbReference>
<dbReference type="Pfam" id="PF00580">
    <property type="entry name" value="UvrD-helicase"/>
    <property type="match status" value="2"/>
</dbReference>
<evidence type="ECO:0000256" key="8">
    <source>
        <dbReference type="ARBA" id="ARBA00023125"/>
    </source>
</evidence>
<dbReference type="InterPro" id="IPR011604">
    <property type="entry name" value="PDDEXK-like_dom_sf"/>
</dbReference>
<comment type="catalytic activity">
    <reaction evidence="13">
        <text>ATP + H2O = ADP + phosphate + H(+)</text>
        <dbReference type="Rhea" id="RHEA:13065"/>
        <dbReference type="ChEBI" id="CHEBI:15377"/>
        <dbReference type="ChEBI" id="CHEBI:15378"/>
        <dbReference type="ChEBI" id="CHEBI:30616"/>
        <dbReference type="ChEBI" id="CHEBI:43474"/>
        <dbReference type="ChEBI" id="CHEBI:456216"/>
        <dbReference type="EC" id="5.6.2.4"/>
    </reaction>
</comment>
<dbReference type="InterPro" id="IPR011335">
    <property type="entry name" value="Restrct_endonuc-II-like"/>
</dbReference>
<dbReference type="GO" id="GO:0004527">
    <property type="term" value="F:exonuclease activity"/>
    <property type="evidence" value="ECO:0007669"/>
    <property type="project" value="UniProtKB-KW"/>
</dbReference>
<dbReference type="PANTHER" id="PTHR11070:SF23">
    <property type="entry name" value="RECBCD ENZYME SUBUNIT RECB"/>
    <property type="match status" value="1"/>
</dbReference>
<dbReference type="EMBL" id="CM001022">
    <property type="protein sequence ID" value="EFQ24450.1"/>
    <property type="molecule type" value="Genomic_DNA"/>
</dbReference>
<dbReference type="eggNOG" id="COG1074">
    <property type="taxonomic scope" value="Bacteria"/>
</dbReference>
<dbReference type="EC" id="5.6.2.4" evidence="12"/>
<evidence type="ECO:0000313" key="19">
    <source>
        <dbReference type="Proteomes" id="UP000005096"/>
    </source>
</evidence>
<evidence type="ECO:0000256" key="11">
    <source>
        <dbReference type="ARBA" id="ARBA00034617"/>
    </source>
</evidence>
<dbReference type="PANTHER" id="PTHR11070">
    <property type="entry name" value="UVRD / RECB / PCRA DNA HELICASE FAMILY MEMBER"/>
    <property type="match status" value="1"/>
</dbReference>
<keyword evidence="10" id="KW-0413">Isomerase</keyword>
<name>E3CXK6_9BACT</name>
<keyword evidence="7 14" id="KW-0067">ATP-binding</keyword>
<evidence type="ECO:0000256" key="2">
    <source>
        <dbReference type="ARBA" id="ARBA00022741"/>
    </source>
</evidence>
<dbReference type="PaxDb" id="584708-Apau_2039"/>
<dbReference type="SUPFAM" id="SSF52540">
    <property type="entry name" value="P-loop containing nucleoside triphosphate hydrolases"/>
    <property type="match status" value="1"/>
</dbReference>
<dbReference type="InterPro" id="IPR038726">
    <property type="entry name" value="PDDEXK_AddAB-type"/>
</dbReference>
<dbReference type="Proteomes" id="UP000005096">
    <property type="component" value="Chromosome"/>
</dbReference>
<gene>
    <name evidence="18" type="ORF">Apau_2039</name>
</gene>
<evidence type="ECO:0000256" key="15">
    <source>
        <dbReference type="SAM" id="MobiDB-lite"/>
    </source>
</evidence>
<evidence type="ECO:0000256" key="5">
    <source>
        <dbReference type="ARBA" id="ARBA00022806"/>
    </source>
</evidence>
<evidence type="ECO:0000256" key="7">
    <source>
        <dbReference type="ARBA" id="ARBA00022840"/>
    </source>
</evidence>
<evidence type="ECO:0000313" key="18">
    <source>
        <dbReference type="EMBL" id="EFQ24450.1"/>
    </source>
</evidence>
<protein>
    <recommendedName>
        <fullName evidence="12">DNA 3'-5' helicase</fullName>
        <ecNumber evidence="12">5.6.2.4</ecNumber>
    </recommendedName>
</protein>
<proteinExistence type="predicted"/>
<dbReference type="STRING" id="584708.Apau_2039"/>
<evidence type="ECO:0000256" key="14">
    <source>
        <dbReference type="PROSITE-ProRule" id="PRU00560"/>
    </source>
</evidence>
<organism evidence="18 19">
    <name type="scientific">Aminomonas paucivorans DSM 12260</name>
    <dbReference type="NCBI Taxonomy" id="584708"/>
    <lineage>
        <taxon>Bacteria</taxon>
        <taxon>Thermotogati</taxon>
        <taxon>Synergistota</taxon>
        <taxon>Synergistia</taxon>
        <taxon>Synergistales</taxon>
        <taxon>Synergistaceae</taxon>
        <taxon>Aminomonas</taxon>
    </lineage>
</organism>
<dbReference type="Pfam" id="PF13361">
    <property type="entry name" value="UvrD_C"/>
    <property type="match status" value="1"/>
</dbReference>
<dbReference type="GO" id="GO:0003677">
    <property type="term" value="F:DNA binding"/>
    <property type="evidence" value="ECO:0007669"/>
    <property type="project" value="UniProtKB-KW"/>
</dbReference>
<keyword evidence="8" id="KW-0238">DNA-binding</keyword>
<feature type="region of interest" description="Disordered" evidence="15">
    <location>
        <begin position="1161"/>
        <end position="1200"/>
    </location>
</feature>
<evidence type="ECO:0000256" key="4">
    <source>
        <dbReference type="ARBA" id="ARBA00022801"/>
    </source>
</evidence>
<evidence type="ECO:0000256" key="6">
    <source>
        <dbReference type="ARBA" id="ARBA00022839"/>
    </source>
</evidence>
<dbReference type="GO" id="GO:0009338">
    <property type="term" value="C:exodeoxyribonuclease V complex"/>
    <property type="evidence" value="ECO:0007669"/>
    <property type="project" value="TreeGrafter"/>
</dbReference>
<dbReference type="InterPro" id="IPR014017">
    <property type="entry name" value="DNA_helicase_UvrD-like_C"/>
</dbReference>
<dbReference type="InterPro" id="IPR014016">
    <property type="entry name" value="UvrD-like_ATP-bd"/>
</dbReference>
<feature type="domain" description="UvrD-like helicase ATP-binding" evidence="16">
    <location>
        <begin position="18"/>
        <end position="474"/>
    </location>
</feature>
<dbReference type="OrthoDB" id="9810135at2"/>
<keyword evidence="6" id="KW-0269">Exonuclease</keyword>
<dbReference type="RefSeq" id="WP_006301688.1">
    <property type="nucleotide sequence ID" value="NZ_CM001022.1"/>
</dbReference>
<dbReference type="Gene3D" id="3.90.320.10">
    <property type="match status" value="1"/>
</dbReference>
<keyword evidence="4 14" id="KW-0378">Hydrolase</keyword>
<sequence>MTDPHRLAAEPWMERLLGDLRPEQRQGVISPRSLVVVQAGAGTGKTHTLSSRFAWLLASDPTCRVEQILTLTFTEKAAREMRDRIRCRLLQWLEAEPEKLGHLRDAAARIDEGYISTLHAFALRVIRESGLVLDLDPESRIASPCGEGALFEEMEGAFDRLDPAWFLRLLEDPWRDRCQDLFGDPAFPRLVNALSPRRLAELVREAAELHGSRDHTPEDLWTRAPFDPVAAADRIAQALEPRLREIRNLWDGDLLPSLGADLDRDGSKMGEALRGFLARTASLPWDGEGDRRFVRELFEGPLKRLPGTSKLKALLEEGLGSSLKDWRDDRASEAELARSLEEGISPEEDALLERICRVCALGWAAWDASRMRSGALIFRDLIALARQALERNPAYASRFRHLLVDEFQDTDPLQDRLVQALWEGGKGSLFVVGDLKQSVYRFRHADLALFDETLQRARATGGDRISLDCSYRTRGKLLEGINGLFGSLWEEGLGAGLSLGYDPLRGPEEAPWWKERNALPGPALEVLTATPREPEEEEGEPSKEKVDELRLRLYGTLAARFRSLVETGAPVWDKAQRRHRPAAYRDLAVLVPTRADYPLLEEAFTAFGVPGAFTAAVGFFTRGEVRDLADLLASLADPRDPLALGSFLASPFSGLPLDGVLPRLGRGDLGEDPELAAGVAERDRLRRIALLEGGTAALEALLARPSWLAAYPPGARRRVLGNLRTAADLAASFEATFGPSLPGTAAYLGQALARELPQAEPELLEDEDAVRVLTVHAAKGLEFPVVAVVRLEKTPEARGKARVLPSRHLGLSLGSWPPDLEPPEASPVRSGLWEGFFEEAGTREEWQRLLYVAATRAQDRLWLLGTQRRGQDGTIRGAAGSWMEVLRKHPLPGAVWEEVETAPEGSSPPPPSAPASRLRPLPLPPRETTPLARLSATAYSLFRFCPLAYRMRFRQGLDPAWEGGSPLDGDAGGADLGSLAHWVLARWDGRGASLPRWLTSPEGERGRTLLNLLPQDLRPLFRDASVRETLERWLGGFSETPWGEAFRAALSLPSCRREVPFRVPLGETLLVGAVDLLWQDGSGLHLRDHKTARSAEAAETLYSHQLRFYALAARRAHGEAPDLALWLLRPRNDGSFPPPLEVPPPGDWDLLEEEVRAVAAQAARGPYPPERSRCPSCPWRNGCPEGTGKNGPSKGDRETV</sequence>
<keyword evidence="5 14" id="KW-0347">Helicase</keyword>
<evidence type="ECO:0000256" key="1">
    <source>
        <dbReference type="ARBA" id="ARBA00022722"/>
    </source>
</evidence>
<dbReference type="InterPro" id="IPR000212">
    <property type="entry name" value="DNA_helicase_UvrD/REP"/>
</dbReference>
<dbReference type="HOGENOM" id="CLU_001114_1_3_0"/>
<accession>E3CXK6</accession>
<feature type="domain" description="UvrD-like helicase C-terminal" evidence="17">
    <location>
        <begin position="490"/>
        <end position="780"/>
    </location>
</feature>
<feature type="region of interest" description="Disordered" evidence="15">
    <location>
        <begin position="899"/>
        <end position="926"/>
    </location>
</feature>
<dbReference type="SUPFAM" id="SSF52980">
    <property type="entry name" value="Restriction endonuclease-like"/>
    <property type="match status" value="1"/>
</dbReference>
<keyword evidence="1" id="KW-0540">Nuclease</keyword>
<dbReference type="GO" id="GO:0043138">
    <property type="term" value="F:3'-5' DNA helicase activity"/>
    <property type="evidence" value="ECO:0007669"/>
    <property type="project" value="UniProtKB-EC"/>
</dbReference>
<evidence type="ECO:0000256" key="3">
    <source>
        <dbReference type="ARBA" id="ARBA00022763"/>
    </source>
</evidence>
<reference evidence="18 19" key="1">
    <citation type="journal article" date="2010" name="Stand. Genomic Sci.">
        <title>Non-contiguous finished genome sequence of Aminomonas paucivorans type strain (GLU-3).</title>
        <authorList>
            <person name="Pitluck S."/>
            <person name="Yasawong M."/>
            <person name="Held B."/>
            <person name="Lapidus A."/>
            <person name="Nolan M."/>
            <person name="Copeland A."/>
            <person name="Lucas S."/>
            <person name="Del Rio T.G."/>
            <person name="Tice H."/>
            <person name="Cheng J.F."/>
            <person name="Chertkov O."/>
            <person name="Goodwin L."/>
            <person name="Tapia R."/>
            <person name="Han C."/>
            <person name="Liolios K."/>
            <person name="Ivanova N."/>
            <person name="Mavromatis K."/>
            <person name="Ovchinnikova G."/>
            <person name="Pati A."/>
            <person name="Chen A."/>
            <person name="Palaniappan K."/>
            <person name="Land M."/>
            <person name="Hauser L."/>
            <person name="Chang Y.J."/>
            <person name="Jeffries C.D."/>
            <person name="Pukall R."/>
            <person name="Spring S."/>
            <person name="Rohde M."/>
            <person name="Sikorski J."/>
            <person name="Goker M."/>
            <person name="Woyke T."/>
            <person name="Bristow J."/>
            <person name="Eisen J.A."/>
            <person name="Markowitz V."/>
            <person name="Hugenholtz P."/>
            <person name="Kyrpides N.C."/>
            <person name="Klenk H.P."/>
        </authorList>
    </citation>
    <scope>NUCLEOTIDE SEQUENCE [LARGE SCALE GENOMIC DNA]</scope>
    <source>
        <strain evidence="18 19">DSM 12260</strain>
    </source>
</reference>
<dbReference type="GO" id="GO:0005829">
    <property type="term" value="C:cytosol"/>
    <property type="evidence" value="ECO:0007669"/>
    <property type="project" value="TreeGrafter"/>
</dbReference>
<dbReference type="AlphaFoldDB" id="E3CXK6"/>
<evidence type="ECO:0000256" key="13">
    <source>
        <dbReference type="ARBA" id="ARBA00048988"/>
    </source>
</evidence>
<keyword evidence="3" id="KW-0227">DNA damage</keyword>
<evidence type="ECO:0000259" key="17">
    <source>
        <dbReference type="PROSITE" id="PS51217"/>
    </source>
</evidence>
<keyword evidence="19" id="KW-1185">Reference proteome</keyword>
<dbReference type="PROSITE" id="PS51217">
    <property type="entry name" value="UVRD_HELICASE_CTER"/>
    <property type="match status" value="1"/>
</dbReference>
<keyword evidence="9" id="KW-0234">DNA repair</keyword>
<dbReference type="PROSITE" id="PS51198">
    <property type="entry name" value="UVRD_HELICASE_ATP_BIND"/>
    <property type="match status" value="1"/>
</dbReference>
<dbReference type="Pfam" id="PF12705">
    <property type="entry name" value="PDDEXK_1"/>
    <property type="match status" value="1"/>
</dbReference>